<feature type="compositionally biased region" description="Basic and acidic residues" evidence="17">
    <location>
        <begin position="7"/>
        <end position="28"/>
    </location>
</feature>
<reference evidence="19" key="1">
    <citation type="submission" date="2021-08" db="EMBL/GenBank/DDBJ databases">
        <authorList>
            <person name="Zhang H."/>
            <person name="Xu M."/>
            <person name="Yu Z."/>
            <person name="Yang L."/>
            <person name="Cai Y."/>
        </authorList>
    </citation>
    <scope>NUCLEOTIDE SEQUENCE</scope>
    <source>
        <strain evidence="19">CHL1</strain>
    </source>
</reference>
<keyword evidence="7 18" id="KW-0812">Transmembrane</keyword>
<organism evidence="19 20">
    <name type="scientific">Chenggangzhangella methanolivorans</name>
    <dbReference type="NCBI Taxonomy" id="1437009"/>
    <lineage>
        <taxon>Bacteria</taxon>
        <taxon>Pseudomonadati</taxon>
        <taxon>Pseudomonadota</taxon>
        <taxon>Alphaproteobacteria</taxon>
        <taxon>Hyphomicrobiales</taxon>
        <taxon>Methylopilaceae</taxon>
        <taxon>Chenggangzhangella</taxon>
    </lineage>
</organism>
<dbReference type="InterPro" id="IPR014210">
    <property type="entry name" value="Cyt_o_ubiqinol_oxidase_su4"/>
</dbReference>
<evidence type="ECO:0000256" key="7">
    <source>
        <dbReference type="ARBA" id="ARBA00022692"/>
    </source>
</evidence>
<evidence type="ECO:0000256" key="13">
    <source>
        <dbReference type="ARBA" id="ARBA00030071"/>
    </source>
</evidence>
<comment type="similarity">
    <text evidence="2">Belongs to the cytochrome c oxidase bacterial subunit 4 family.</text>
</comment>
<evidence type="ECO:0000256" key="8">
    <source>
        <dbReference type="ARBA" id="ARBA00022982"/>
    </source>
</evidence>
<dbReference type="GO" id="GO:0009486">
    <property type="term" value="F:cytochrome bo3 ubiquinol oxidase activity"/>
    <property type="evidence" value="ECO:0007669"/>
    <property type="project" value="InterPro"/>
</dbReference>
<gene>
    <name evidence="19" type="primary">cyoD</name>
    <name evidence="19" type="ORF">K6K41_15110</name>
</gene>
<dbReference type="GO" id="GO:0015078">
    <property type="term" value="F:proton transmembrane transporter activity"/>
    <property type="evidence" value="ECO:0007669"/>
    <property type="project" value="TreeGrafter"/>
</dbReference>
<feature type="transmembrane region" description="Helical" evidence="18">
    <location>
        <begin position="66"/>
        <end position="85"/>
    </location>
</feature>
<evidence type="ECO:0000256" key="10">
    <source>
        <dbReference type="ARBA" id="ARBA00023002"/>
    </source>
</evidence>
<keyword evidence="9 18" id="KW-1133">Transmembrane helix</keyword>
<evidence type="ECO:0000256" key="9">
    <source>
        <dbReference type="ARBA" id="ARBA00022989"/>
    </source>
</evidence>
<evidence type="ECO:0000256" key="1">
    <source>
        <dbReference type="ARBA" id="ARBA00004651"/>
    </source>
</evidence>
<evidence type="ECO:0000256" key="4">
    <source>
        <dbReference type="ARBA" id="ARBA00014689"/>
    </source>
</evidence>
<feature type="transmembrane region" description="Helical" evidence="18">
    <location>
        <begin position="36"/>
        <end position="54"/>
    </location>
</feature>
<evidence type="ECO:0000256" key="11">
    <source>
        <dbReference type="ARBA" id="ARBA00023136"/>
    </source>
</evidence>
<evidence type="ECO:0000256" key="2">
    <source>
        <dbReference type="ARBA" id="ARBA00008079"/>
    </source>
</evidence>
<keyword evidence="20" id="KW-1185">Reference proteome</keyword>
<dbReference type="Pfam" id="PF03626">
    <property type="entry name" value="COX4_pro"/>
    <property type="match status" value="1"/>
</dbReference>
<dbReference type="InterPro" id="IPR050968">
    <property type="entry name" value="Cytochrome_c_oxidase_bac_sub4"/>
</dbReference>
<evidence type="ECO:0000256" key="14">
    <source>
        <dbReference type="ARBA" id="ARBA00030211"/>
    </source>
</evidence>
<dbReference type="RefSeq" id="WP_261401333.1">
    <property type="nucleotide sequence ID" value="NZ_CP081869.1"/>
</dbReference>
<dbReference type="GO" id="GO:0005886">
    <property type="term" value="C:plasma membrane"/>
    <property type="evidence" value="ECO:0007669"/>
    <property type="project" value="UniProtKB-SubCell"/>
</dbReference>
<comment type="function">
    <text evidence="12">Cytochrome bo(3) ubiquinol terminal oxidase is the component of the aerobic respiratory chain of E.coli that predominates when cells are grown at high aeration. Has proton pump activity across the membrane in addition to electron transfer, pumping 2 protons/electron.</text>
</comment>
<keyword evidence="10" id="KW-0560">Oxidoreductase</keyword>
<name>A0A9E6RC89_9HYPH</name>
<dbReference type="PANTHER" id="PTHR36835:SF1">
    <property type="entry name" value="CYTOCHROME BO(3) UBIQUINOL OXIDASE SUBUNIT 4"/>
    <property type="match status" value="1"/>
</dbReference>
<evidence type="ECO:0000256" key="16">
    <source>
        <dbReference type="ARBA" id="ARBA00032185"/>
    </source>
</evidence>
<feature type="region of interest" description="Disordered" evidence="17">
    <location>
        <begin position="1"/>
        <end position="30"/>
    </location>
</feature>
<sequence length="146" mass="15982">MATHAETPAHDAHGHGHGHDDHHHEGGGHHGTMRDYVTGFILSAILTAIPFWLIMGDVFRSPTTAAVVVLLFAVAQIFVHMIYFLHMSPKSEGGWTMLAMIFTVVLVVITLAGSFWVMFHLHANMTPGLHEMNGTTPLVQPENGAR</sequence>
<dbReference type="GO" id="GO:0009319">
    <property type="term" value="C:cytochrome o ubiquinol oxidase complex"/>
    <property type="evidence" value="ECO:0007669"/>
    <property type="project" value="TreeGrafter"/>
</dbReference>
<dbReference type="Proteomes" id="UP000825701">
    <property type="component" value="Chromosome"/>
</dbReference>
<evidence type="ECO:0000256" key="5">
    <source>
        <dbReference type="ARBA" id="ARBA00022448"/>
    </source>
</evidence>
<evidence type="ECO:0000256" key="12">
    <source>
        <dbReference type="ARBA" id="ARBA00025694"/>
    </source>
</evidence>
<evidence type="ECO:0000313" key="19">
    <source>
        <dbReference type="EMBL" id="QZN98415.1"/>
    </source>
</evidence>
<keyword evidence="6" id="KW-1003">Cell membrane</keyword>
<evidence type="ECO:0000313" key="20">
    <source>
        <dbReference type="Proteomes" id="UP000825701"/>
    </source>
</evidence>
<keyword evidence="11 18" id="KW-0472">Membrane</keyword>
<protein>
    <recommendedName>
        <fullName evidence="4">Cytochrome bo(3) ubiquinol oxidase subunit 4</fullName>
    </recommendedName>
    <alternativeName>
        <fullName evidence="16">Cytochrome o ubiquinol oxidase subunit 4</fullName>
    </alternativeName>
    <alternativeName>
        <fullName evidence="13">Oxidase bo(3) subunit 4</fullName>
    </alternativeName>
    <alternativeName>
        <fullName evidence="14">Ubiquinol oxidase polypeptide IV</fullName>
    </alternativeName>
    <alternativeName>
        <fullName evidence="15">Ubiquinol oxidase subunit 4</fullName>
    </alternativeName>
</protein>
<comment type="subcellular location">
    <subcellularLocation>
        <location evidence="1">Cell membrane</location>
        <topology evidence="1">Multi-pass membrane protein</topology>
    </subcellularLocation>
</comment>
<dbReference type="AlphaFoldDB" id="A0A9E6RC89"/>
<keyword evidence="5" id="KW-0813">Transport</keyword>
<dbReference type="InterPro" id="IPR005171">
    <property type="entry name" value="Cyt_c_oxidase_su4_prok"/>
</dbReference>
<dbReference type="KEGG" id="cmet:K6K41_15110"/>
<evidence type="ECO:0000256" key="15">
    <source>
        <dbReference type="ARBA" id="ARBA00031887"/>
    </source>
</evidence>
<comment type="subunit">
    <text evidence="3">Heterooctamer of two A chains, two B chains, two C chains and two D chains.</text>
</comment>
<dbReference type="PANTHER" id="PTHR36835">
    <property type="entry name" value="CYTOCHROME BO(3) UBIQUINOL OXIDASE SUBUNIT 4"/>
    <property type="match status" value="1"/>
</dbReference>
<feature type="transmembrane region" description="Helical" evidence="18">
    <location>
        <begin position="97"/>
        <end position="119"/>
    </location>
</feature>
<evidence type="ECO:0000256" key="18">
    <source>
        <dbReference type="SAM" id="Phobius"/>
    </source>
</evidence>
<dbReference type="EMBL" id="CP081869">
    <property type="protein sequence ID" value="QZN98415.1"/>
    <property type="molecule type" value="Genomic_DNA"/>
</dbReference>
<dbReference type="GO" id="GO:0019646">
    <property type="term" value="P:aerobic electron transport chain"/>
    <property type="evidence" value="ECO:0007669"/>
    <property type="project" value="TreeGrafter"/>
</dbReference>
<proteinExistence type="inferred from homology"/>
<accession>A0A9E6RC89</accession>
<evidence type="ECO:0000256" key="17">
    <source>
        <dbReference type="SAM" id="MobiDB-lite"/>
    </source>
</evidence>
<dbReference type="NCBIfam" id="TIGR02847">
    <property type="entry name" value="CyoD"/>
    <property type="match status" value="1"/>
</dbReference>
<evidence type="ECO:0000256" key="3">
    <source>
        <dbReference type="ARBA" id="ARBA00011700"/>
    </source>
</evidence>
<dbReference type="GO" id="GO:0015990">
    <property type="term" value="P:electron transport coupled proton transport"/>
    <property type="evidence" value="ECO:0007669"/>
    <property type="project" value="InterPro"/>
</dbReference>
<evidence type="ECO:0000256" key="6">
    <source>
        <dbReference type="ARBA" id="ARBA00022475"/>
    </source>
</evidence>
<keyword evidence="8" id="KW-0249">Electron transport</keyword>